<keyword evidence="2" id="KW-1185">Reference proteome</keyword>
<evidence type="ECO:0000313" key="2">
    <source>
        <dbReference type="Proteomes" id="UP000000493"/>
    </source>
</evidence>
<protein>
    <submittedName>
        <fullName evidence="1">Uncharacterized protein</fullName>
    </submittedName>
</protein>
<dbReference type="Proteomes" id="UP000000493">
    <property type="component" value="Chromosome"/>
</dbReference>
<sequence length="56" mass="6431">MPFYIFSNNRLILQKIKSFPVALILFPLSFPPIFDGNIGTKHTHHVKKLSYSRVTG</sequence>
<gene>
    <name evidence="1" type="ordered locus">Runsl_4715</name>
</gene>
<accession>A0A7U4E7V2</accession>
<proteinExistence type="predicted"/>
<reference evidence="1 2" key="2">
    <citation type="journal article" date="2012" name="Stand. Genomic Sci.">
        <title>Complete genome sequence of the aquatic bacterium Runella slithyformis type strain (LSU 4(T)).</title>
        <authorList>
            <person name="Copeland A."/>
            <person name="Zhang X."/>
            <person name="Misra M."/>
            <person name="Lapidus A."/>
            <person name="Nolan M."/>
            <person name="Lucas S."/>
            <person name="Deshpande S."/>
            <person name="Cheng J.F."/>
            <person name="Tapia R."/>
            <person name="Goodwin L.A."/>
            <person name="Pitluck S."/>
            <person name="Liolios K."/>
            <person name="Pagani I."/>
            <person name="Ivanova N."/>
            <person name="Mikhailova N."/>
            <person name="Pati A."/>
            <person name="Chen A."/>
            <person name="Palaniappan K."/>
            <person name="Land M."/>
            <person name="Hauser L."/>
            <person name="Pan C."/>
            <person name="Jeffries C.D."/>
            <person name="Detter J.C."/>
            <person name="Brambilla E.M."/>
            <person name="Rohde M."/>
            <person name="Djao O.D."/>
            <person name="Goker M."/>
            <person name="Sikorski J."/>
            <person name="Tindall B.J."/>
            <person name="Woyke T."/>
            <person name="Bristow J."/>
            <person name="Eisen J.A."/>
            <person name="Markowitz V."/>
            <person name="Hugenholtz P."/>
            <person name="Kyrpides N.C."/>
            <person name="Klenk H.P."/>
            <person name="Mavromatis K."/>
        </authorList>
    </citation>
    <scope>NUCLEOTIDE SEQUENCE [LARGE SCALE GENOMIC DNA]</scope>
    <source>
        <strain evidence="2">ATCC 29530 / DSM 19594 / LMG 11500 / NCIMB 11436 / LSU 4</strain>
    </source>
</reference>
<reference evidence="2" key="1">
    <citation type="submission" date="2011-06" db="EMBL/GenBank/DDBJ databases">
        <title>The complete genome of chromosome of Runella slithyformis DSM 19594.</title>
        <authorList>
            <consortium name="US DOE Joint Genome Institute (JGI-PGF)"/>
            <person name="Lucas S."/>
            <person name="Han J."/>
            <person name="Lapidus A."/>
            <person name="Bruce D."/>
            <person name="Goodwin L."/>
            <person name="Pitluck S."/>
            <person name="Peters L."/>
            <person name="Kyrpides N."/>
            <person name="Mavromatis K."/>
            <person name="Ivanova N."/>
            <person name="Ovchinnikova G."/>
            <person name="Zhang X."/>
            <person name="Misra M."/>
            <person name="Detter J.C."/>
            <person name="Tapia R."/>
            <person name="Han C."/>
            <person name="Land M."/>
            <person name="Hauser L."/>
            <person name="Markowitz V."/>
            <person name="Cheng J.-F."/>
            <person name="Hugenholtz P."/>
            <person name="Woyke T."/>
            <person name="Wu D."/>
            <person name="Tindall B."/>
            <person name="Faehrich R."/>
            <person name="Brambilla E."/>
            <person name="Klenk H.-P."/>
            <person name="Eisen J.A."/>
        </authorList>
    </citation>
    <scope>NUCLEOTIDE SEQUENCE [LARGE SCALE GENOMIC DNA]</scope>
    <source>
        <strain evidence="2">ATCC 29530 / DSM 19594 / LMG 11500 / NCIMB 11436 / LSU 4</strain>
    </source>
</reference>
<organism evidence="1 2">
    <name type="scientific">Runella slithyformis (strain ATCC 29530 / DSM 19594 / LMG 11500 / NCIMB 11436 / LSU 4)</name>
    <dbReference type="NCBI Taxonomy" id="761193"/>
    <lineage>
        <taxon>Bacteria</taxon>
        <taxon>Pseudomonadati</taxon>
        <taxon>Bacteroidota</taxon>
        <taxon>Cytophagia</taxon>
        <taxon>Cytophagales</taxon>
        <taxon>Spirosomataceae</taxon>
        <taxon>Runella</taxon>
    </lineage>
</organism>
<dbReference type="EMBL" id="CP002859">
    <property type="protein sequence ID" value="AEI51033.1"/>
    <property type="molecule type" value="Genomic_DNA"/>
</dbReference>
<dbReference type="KEGG" id="rsi:Runsl_4715"/>
<dbReference type="AlphaFoldDB" id="A0A7U4E7V2"/>
<evidence type="ECO:0000313" key="1">
    <source>
        <dbReference type="EMBL" id="AEI51033.1"/>
    </source>
</evidence>
<name>A0A7U4E7V2_RUNSL</name>